<feature type="signal peptide" evidence="1">
    <location>
        <begin position="1"/>
        <end position="18"/>
    </location>
</feature>
<keyword evidence="1" id="KW-0732">Signal</keyword>
<dbReference type="InterPro" id="IPR028250">
    <property type="entry name" value="DsbDN"/>
</dbReference>
<sequence>MKNIVYLFLILFSAQAISQIHDPVKWKTSVNKISDTEYELVATATIQDQWHLYSQNVPKDGPVPTSFIFEGSQDYMKRGNTSEGTGHEIDDKIFNMRIKYFDKTADFKQRIRVKNKKSFKVNAVVEFMVCNDTQCLPPKEVDLVFDVK</sequence>
<proteinExistence type="predicted"/>
<dbReference type="Pfam" id="PF11412">
    <property type="entry name" value="DsbD_N"/>
    <property type="match status" value="1"/>
</dbReference>
<evidence type="ECO:0000313" key="4">
    <source>
        <dbReference type="Proteomes" id="UP000541857"/>
    </source>
</evidence>
<organism evidence="3 4">
    <name type="scientific">Gelidibacter maritimus</name>
    <dbReference type="NCBI Taxonomy" id="2761487"/>
    <lineage>
        <taxon>Bacteria</taxon>
        <taxon>Pseudomonadati</taxon>
        <taxon>Bacteroidota</taxon>
        <taxon>Flavobacteriia</taxon>
        <taxon>Flavobacteriales</taxon>
        <taxon>Flavobacteriaceae</taxon>
        <taxon>Gelidibacter</taxon>
    </lineage>
</organism>
<evidence type="ECO:0000313" key="3">
    <source>
        <dbReference type="EMBL" id="MBA6154018.1"/>
    </source>
</evidence>
<reference evidence="3 4" key="1">
    <citation type="submission" date="2020-07" db="EMBL/GenBank/DDBJ databases">
        <title>Bacterium isolated from marine sediment.</title>
        <authorList>
            <person name="Shang D."/>
        </authorList>
    </citation>
    <scope>NUCLEOTIDE SEQUENCE [LARGE SCALE GENOMIC DNA]</scope>
    <source>
        <strain evidence="3 4">F6074</strain>
    </source>
</reference>
<dbReference type="RefSeq" id="WP_182206302.1">
    <property type="nucleotide sequence ID" value="NZ_JACGLT010000013.1"/>
</dbReference>
<dbReference type="Proteomes" id="UP000541857">
    <property type="component" value="Unassembled WGS sequence"/>
</dbReference>
<dbReference type="InterPro" id="IPR036929">
    <property type="entry name" value="DsbDN_sf"/>
</dbReference>
<dbReference type="AlphaFoldDB" id="A0A7W2R4T1"/>
<evidence type="ECO:0000256" key="1">
    <source>
        <dbReference type="SAM" id="SignalP"/>
    </source>
</evidence>
<evidence type="ECO:0000259" key="2">
    <source>
        <dbReference type="Pfam" id="PF11412"/>
    </source>
</evidence>
<dbReference type="EMBL" id="JACGLT010000013">
    <property type="protein sequence ID" value="MBA6154018.1"/>
    <property type="molecule type" value="Genomic_DNA"/>
</dbReference>
<name>A0A7W2R4T1_9FLAO</name>
<keyword evidence="4" id="KW-1185">Reference proteome</keyword>
<accession>A0A7W2R4T1</accession>
<comment type="caution">
    <text evidence="3">The sequence shown here is derived from an EMBL/GenBank/DDBJ whole genome shotgun (WGS) entry which is preliminary data.</text>
</comment>
<dbReference type="Gene3D" id="2.60.40.1250">
    <property type="entry name" value="Thiol:disulfide interchange protein DsbD, N-terminal domain"/>
    <property type="match status" value="1"/>
</dbReference>
<gene>
    <name evidence="3" type="ORF">H3Z82_14920</name>
</gene>
<feature type="domain" description="Thiol:disulfide interchange protein DsbD N-terminal" evidence="2">
    <location>
        <begin position="32"/>
        <end position="140"/>
    </location>
</feature>
<feature type="chain" id="PRO_5031026240" evidence="1">
    <location>
        <begin position="19"/>
        <end position="148"/>
    </location>
</feature>
<protein>
    <submittedName>
        <fullName evidence="3">Cytochrome C biogenesis protein</fullName>
    </submittedName>
</protein>